<accession>A0A6J5N1V7</accession>
<reference evidence="1" key="1">
    <citation type="submission" date="2020-04" db="EMBL/GenBank/DDBJ databases">
        <authorList>
            <person name="Chiriac C."/>
            <person name="Salcher M."/>
            <person name="Ghai R."/>
            <person name="Kavagutti S V."/>
        </authorList>
    </citation>
    <scope>NUCLEOTIDE SEQUENCE</scope>
</reference>
<organism evidence="1">
    <name type="scientific">uncultured Caudovirales phage</name>
    <dbReference type="NCBI Taxonomy" id="2100421"/>
    <lineage>
        <taxon>Viruses</taxon>
        <taxon>Duplodnaviria</taxon>
        <taxon>Heunggongvirae</taxon>
        <taxon>Uroviricota</taxon>
        <taxon>Caudoviricetes</taxon>
        <taxon>Peduoviridae</taxon>
        <taxon>Maltschvirus</taxon>
        <taxon>Maltschvirus maltsch</taxon>
    </lineage>
</organism>
<evidence type="ECO:0000313" key="1">
    <source>
        <dbReference type="EMBL" id="CAB4153074.1"/>
    </source>
</evidence>
<protein>
    <submittedName>
        <fullName evidence="1">Uncharacterized protein</fullName>
    </submittedName>
</protein>
<name>A0A6J5N1V7_9CAUD</name>
<proteinExistence type="predicted"/>
<gene>
    <name evidence="1" type="ORF">UFOVP616_44</name>
</gene>
<dbReference type="EMBL" id="LR796590">
    <property type="protein sequence ID" value="CAB4153074.1"/>
    <property type="molecule type" value="Genomic_DNA"/>
</dbReference>
<sequence>MSTPILRAKSSSTIIYPKETPEKIGQQAGETGLLERPVTTPTAAPVSRLEWTKEGRVTLSASTQRWLEETKEAFRDMVMSQDYALLQRSDWLQEAIASIESDIRGMIRLQRPPSDEEILSTLNAMAEMFQVEVPEAIGLELYMAALRTLPHPAFVRARDVLVLQHKWPRLPYPADFIEHGDEVKERMKSVERKLRYQRNVIIRALKIMRNRTF</sequence>